<dbReference type="Proteomes" id="UP001306508">
    <property type="component" value="Unassembled WGS sequence"/>
</dbReference>
<comment type="caution">
    <text evidence="1">The sequence shown here is derived from an EMBL/GenBank/DDBJ whole genome shotgun (WGS) entry which is preliminary data.</text>
</comment>
<dbReference type="InterPro" id="IPR040144">
    <property type="entry name" value="RAP1GDS1"/>
</dbReference>
<dbReference type="EMBL" id="JAWIZZ010000045">
    <property type="protein sequence ID" value="KAK5779997.1"/>
    <property type="molecule type" value="Genomic_DNA"/>
</dbReference>
<protein>
    <submittedName>
        <fullName evidence="1">Uncharacterized protein</fullName>
    </submittedName>
</protein>
<organism evidence="1 2">
    <name type="scientific">Arxiozyma heterogenica</name>
    <dbReference type="NCBI Taxonomy" id="278026"/>
    <lineage>
        <taxon>Eukaryota</taxon>
        <taxon>Fungi</taxon>
        <taxon>Dikarya</taxon>
        <taxon>Ascomycota</taxon>
        <taxon>Saccharomycotina</taxon>
        <taxon>Saccharomycetes</taxon>
        <taxon>Saccharomycetales</taxon>
        <taxon>Saccharomycetaceae</taxon>
        <taxon>Arxiozyma</taxon>
    </lineage>
</organism>
<sequence length="651" mass="74578">MNYEDILFGLQPIINAESIKDVPVEDVYLQSYITVMDQLAVSLRSPQNRDIVRETGLLTQISRVLEDILDTAVHEPENINNIKYWKLASELIRCIANWLVDNDKNRQLLLKISDSSSNTIQNVKNKLLDYYLVKILNMIELPNDDNDILKNLQFRSIVLLRNLILQNNDYTLNIGKMFLGPVLNYLHNSEHTFQEETDNTVLATDLILDFLKAKCTYPFFIDSLLFLSTFCKRVATVLESIPQQENENSNNDEKSANIINNENTIEPTVEEKPYEEDPQSELLFNLSEILENIILREDTTIDFTSKQIFIVQNELLTTVKLLDDKFFANKLIVMRRLVSISGNISTIPTNKNITEREICYKIIMESKSCYMVAAALIILSNSINSKSDVNDILKELTLSNIIEVANYIKDPLEYQGYLDILRKLINITNAILLTNDDVVMLFSTLASCSKQTQFFPSLSDLMDRLLKKIIVVLPSGSIVRLLDQKNGLPHQEEIIDFLTDRDSFICCLVMDKLLVARQETSQTILLKLWDSIFKLQDGINNNQMANDKNISIAFLFQLTKTIGIYLRNCIANSSKNHDLNVIFTTHFASFREIMKTILPLRHNSEKGSESVFNNGKFIAGMIQQLLTDKQTKTNEEAILNDLSLEFFTSEN</sequence>
<accession>A0AAN7WNV0</accession>
<reference evidence="2" key="1">
    <citation type="submission" date="2023-07" db="EMBL/GenBank/DDBJ databases">
        <title>A draft genome of Kazachstania heterogenica Y-27499.</title>
        <authorList>
            <person name="Donic C."/>
            <person name="Kralova J.S."/>
            <person name="Fidel L."/>
            <person name="Ben-Dor S."/>
            <person name="Jung S."/>
        </authorList>
    </citation>
    <scope>NUCLEOTIDE SEQUENCE [LARGE SCALE GENOMIC DNA]</scope>
    <source>
        <strain evidence="2">Y27499</strain>
    </source>
</reference>
<keyword evidence="2" id="KW-1185">Reference proteome</keyword>
<dbReference type="PANTHER" id="PTHR10957">
    <property type="entry name" value="RAP1 GTPASE-GDP DISSOCIATION STIMULATOR 1"/>
    <property type="match status" value="1"/>
</dbReference>
<name>A0AAN7WNV0_9SACH</name>
<proteinExistence type="predicted"/>
<gene>
    <name evidence="1" type="ORF">RI543_002537</name>
</gene>
<evidence type="ECO:0000313" key="2">
    <source>
        <dbReference type="Proteomes" id="UP001306508"/>
    </source>
</evidence>
<evidence type="ECO:0000313" key="1">
    <source>
        <dbReference type="EMBL" id="KAK5779997.1"/>
    </source>
</evidence>
<dbReference type="AlphaFoldDB" id="A0AAN7WNV0"/>
<dbReference type="GO" id="GO:0005085">
    <property type="term" value="F:guanyl-nucleotide exchange factor activity"/>
    <property type="evidence" value="ECO:0007669"/>
    <property type="project" value="InterPro"/>
</dbReference>